<evidence type="ECO:0000313" key="1">
    <source>
        <dbReference type="EMBL" id="RGN89626.1"/>
    </source>
</evidence>
<dbReference type="EMBL" id="QSVA01000025">
    <property type="protein sequence ID" value="RGN89626.1"/>
    <property type="molecule type" value="Genomic_DNA"/>
</dbReference>
<gene>
    <name evidence="2" type="ORF">DWY92_16340</name>
    <name evidence="1" type="ORF">DXB37_19405</name>
</gene>
<dbReference type="Proteomes" id="UP000260759">
    <property type="component" value="Unassembled WGS sequence"/>
</dbReference>
<dbReference type="Proteomes" id="UP000283680">
    <property type="component" value="Unassembled WGS sequence"/>
</dbReference>
<evidence type="ECO:0000313" key="2">
    <source>
        <dbReference type="EMBL" id="RGQ48914.1"/>
    </source>
</evidence>
<dbReference type="EMBL" id="QRTH01000009">
    <property type="protein sequence ID" value="RGQ48914.1"/>
    <property type="molecule type" value="Genomic_DNA"/>
</dbReference>
<proteinExistence type="predicted"/>
<comment type="caution">
    <text evidence="1">The sequence shown here is derived from an EMBL/GenBank/DDBJ whole genome shotgun (WGS) entry which is preliminary data.</text>
</comment>
<reference evidence="3 4" key="1">
    <citation type="submission" date="2018-08" db="EMBL/GenBank/DDBJ databases">
        <title>A genome reference for cultivated species of the human gut microbiota.</title>
        <authorList>
            <person name="Zou Y."/>
            <person name="Xue W."/>
            <person name="Luo G."/>
        </authorList>
    </citation>
    <scope>NUCLEOTIDE SEQUENCE [LARGE SCALE GENOMIC DNA]</scope>
    <source>
        <strain evidence="2 4">AF28-11</strain>
        <strain evidence="1 3">OM03-4</strain>
    </source>
</reference>
<dbReference type="AlphaFoldDB" id="A0A3E5EKW1"/>
<name>A0A3E5EKW1_BACUN</name>
<sequence>MYASPSGNTESVYYCTGPKSKRYHIAKDCKGLEHCSGEIKKCSKINAINKGLTPCRYCYKK</sequence>
<evidence type="ECO:0000313" key="3">
    <source>
        <dbReference type="Proteomes" id="UP000260759"/>
    </source>
</evidence>
<protein>
    <submittedName>
        <fullName evidence="1">Uncharacterized protein</fullName>
    </submittedName>
</protein>
<accession>A0A3E5EKW1</accession>
<organism evidence="1 3">
    <name type="scientific">Bacteroides uniformis</name>
    <dbReference type="NCBI Taxonomy" id="820"/>
    <lineage>
        <taxon>Bacteria</taxon>
        <taxon>Pseudomonadati</taxon>
        <taxon>Bacteroidota</taxon>
        <taxon>Bacteroidia</taxon>
        <taxon>Bacteroidales</taxon>
        <taxon>Bacteroidaceae</taxon>
        <taxon>Bacteroides</taxon>
    </lineage>
</organism>
<evidence type="ECO:0000313" key="4">
    <source>
        <dbReference type="Proteomes" id="UP000283680"/>
    </source>
</evidence>